<keyword evidence="9" id="KW-1185">Reference proteome</keyword>
<dbReference type="PANTHER" id="PTHR42973">
    <property type="entry name" value="BINDING OXIDOREDUCTASE, PUTATIVE (AFU_ORTHOLOGUE AFUA_1G17690)-RELATED"/>
    <property type="match status" value="1"/>
</dbReference>
<keyword evidence="5" id="KW-0560">Oxidoreductase</keyword>
<dbReference type="PROSITE" id="PS51387">
    <property type="entry name" value="FAD_PCMH"/>
    <property type="match status" value="1"/>
</dbReference>
<dbReference type="PANTHER" id="PTHR42973:SF39">
    <property type="entry name" value="FAD-BINDING PCMH-TYPE DOMAIN-CONTAINING PROTEIN"/>
    <property type="match status" value="1"/>
</dbReference>
<evidence type="ECO:0000313" key="8">
    <source>
        <dbReference type="EMBL" id="MFD1720374.1"/>
    </source>
</evidence>
<dbReference type="InterPro" id="IPR050416">
    <property type="entry name" value="FAD-linked_Oxidoreductase"/>
</dbReference>
<dbReference type="RefSeq" id="WP_377931623.1">
    <property type="nucleotide sequence ID" value="NZ_JBHUEA010000002.1"/>
</dbReference>
<protein>
    <submittedName>
        <fullName evidence="8">FAD-binding oxidoreductase</fullName>
    </submittedName>
</protein>
<reference evidence="9" key="1">
    <citation type="journal article" date="2019" name="Int. J. Syst. Evol. Microbiol.">
        <title>The Global Catalogue of Microorganisms (GCM) 10K type strain sequencing project: providing services to taxonomists for standard genome sequencing and annotation.</title>
        <authorList>
            <consortium name="The Broad Institute Genomics Platform"/>
            <consortium name="The Broad Institute Genome Sequencing Center for Infectious Disease"/>
            <person name="Wu L."/>
            <person name="Ma J."/>
        </authorList>
    </citation>
    <scope>NUCLEOTIDE SEQUENCE [LARGE SCALE GENOMIC DNA]</scope>
    <source>
        <strain evidence="9">CGMCC 1.12471</strain>
    </source>
</reference>
<evidence type="ECO:0000256" key="6">
    <source>
        <dbReference type="SAM" id="SignalP"/>
    </source>
</evidence>
<evidence type="ECO:0000256" key="3">
    <source>
        <dbReference type="ARBA" id="ARBA00022630"/>
    </source>
</evidence>
<dbReference type="Pfam" id="PF08031">
    <property type="entry name" value="BBE"/>
    <property type="match status" value="1"/>
</dbReference>
<feature type="signal peptide" evidence="6">
    <location>
        <begin position="1"/>
        <end position="32"/>
    </location>
</feature>
<dbReference type="Pfam" id="PF01565">
    <property type="entry name" value="FAD_binding_4"/>
    <property type="match status" value="1"/>
</dbReference>
<sequence length="515" mass="52454">MQQGTTRRAFLAGGAGAGLAGLLAGCTAPAPAPAPAVPTPTATPVAASSTSAAAAGPRTWSELADATRGALLRPGSAGWDAARVLRNPRYDGAYPRAILRVTGPDDVAQGLAFARRSRTPVALRSGGHSYTGWSAGGAPGSDVPRSLVISTAALDGVELAADGGSVTVGPGAHLLDVYDRLAAAGRAIGAGSCATVGIGGLTLGGGVGVLSRSFGLTCDQLTGATVVTADGRAHDVSAEREPDLFWACRGGGGGTLGVVTSLTFRTRPAPDVVMFFLAFPWSAAARVVDAWQRWAPAADPRLWSTLKLLGGTRHPSGPAVTLSGTWTGPQRGADASVDGFVRATGTTPLTHTARATEYGDAMRRYAGDGARVSQSATSSIGSRRLAPAEIRALVGAIERIADTSGMTEGGVSLDALGGAVADLRPGDTAFPWRNALWTAQYTAAFADGADPAPYDAAVRRLRSTMRPAWGDAAYANYCDAAITDPAAYFGANTPRLRGIARAADPQGLFAQPHWI</sequence>
<keyword evidence="6" id="KW-0732">Signal</keyword>
<keyword evidence="3" id="KW-0285">Flavoprotein</keyword>
<evidence type="ECO:0000256" key="1">
    <source>
        <dbReference type="ARBA" id="ARBA00001974"/>
    </source>
</evidence>
<dbReference type="SUPFAM" id="SSF56176">
    <property type="entry name" value="FAD-binding/transporter-associated domain-like"/>
    <property type="match status" value="1"/>
</dbReference>
<proteinExistence type="inferred from homology"/>
<name>A0ABW4LEF8_9MICO</name>
<comment type="similarity">
    <text evidence="2">Belongs to the oxygen-dependent FAD-linked oxidoreductase family.</text>
</comment>
<dbReference type="Gene3D" id="3.40.462.20">
    <property type="match status" value="1"/>
</dbReference>
<evidence type="ECO:0000256" key="4">
    <source>
        <dbReference type="ARBA" id="ARBA00022827"/>
    </source>
</evidence>
<dbReference type="InterPro" id="IPR016166">
    <property type="entry name" value="FAD-bd_PCMH"/>
</dbReference>
<dbReference type="InterPro" id="IPR036318">
    <property type="entry name" value="FAD-bd_PCMH-like_sf"/>
</dbReference>
<dbReference type="InterPro" id="IPR006094">
    <property type="entry name" value="Oxid_FAD_bind_N"/>
</dbReference>
<feature type="chain" id="PRO_5046361685" evidence="6">
    <location>
        <begin position="33"/>
        <end position="515"/>
    </location>
</feature>
<dbReference type="InterPro" id="IPR012951">
    <property type="entry name" value="BBE"/>
</dbReference>
<dbReference type="PROSITE" id="PS51257">
    <property type="entry name" value="PROKAR_LIPOPROTEIN"/>
    <property type="match status" value="1"/>
</dbReference>
<dbReference type="InterPro" id="IPR006093">
    <property type="entry name" value="Oxy_OxRdtase_FAD_BS"/>
</dbReference>
<evidence type="ECO:0000259" key="7">
    <source>
        <dbReference type="PROSITE" id="PS51387"/>
    </source>
</evidence>
<accession>A0ABW4LEF8</accession>
<comment type="caution">
    <text evidence="8">The sequence shown here is derived from an EMBL/GenBank/DDBJ whole genome shotgun (WGS) entry which is preliminary data.</text>
</comment>
<dbReference type="EMBL" id="JBHUEA010000002">
    <property type="protein sequence ID" value="MFD1720374.1"/>
    <property type="molecule type" value="Genomic_DNA"/>
</dbReference>
<dbReference type="InterPro" id="IPR006311">
    <property type="entry name" value="TAT_signal"/>
</dbReference>
<comment type="cofactor">
    <cofactor evidence="1">
        <name>FAD</name>
        <dbReference type="ChEBI" id="CHEBI:57692"/>
    </cofactor>
</comment>
<evidence type="ECO:0000313" key="9">
    <source>
        <dbReference type="Proteomes" id="UP001597347"/>
    </source>
</evidence>
<dbReference type="PROSITE" id="PS51318">
    <property type="entry name" value="TAT"/>
    <property type="match status" value="1"/>
</dbReference>
<evidence type="ECO:0000256" key="2">
    <source>
        <dbReference type="ARBA" id="ARBA00005466"/>
    </source>
</evidence>
<gene>
    <name evidence="8" type="ORF">ACFSBI_02330</name>
</gene>
<dbReference type="Proteomes" id="UP001597347">
    <property type="component" value="Unassembled WGS sequence"/>
</dbReference>
<dbReference type="Gene3D" id="3.30.465.10">
    <property type="match status" value="1"/>
</dbReference>
<dbReference type="InterPro" id="IPR016169">
    <property type="entry name" value="FAD-bd_PCMH_sub2"/>
</dbReference>
<organism evidence="8 9">
    <name type="scientific">Amnibacterium endophyticum</name>
    <dbReference type="NCBI Taxonomy" id="2109337"/>
    <lineage>
        <taxon>Bacteria</taxon>
        <taxon>Bacillati</taxon>
        <taxon>Actinomycetota</taxon>
        <taxon>Actinomycetes</taxon>
        <taxon>Micrococcales</taxon>
        <taxon>Microbacteriaceae</taxon>
        <taxon>Amnibacterium</taxon>
    </lineage>
</organism>
<dbReference type="PROSITE" id="PS00862">
    <property type="entry name" value="OX2_COVAL_FAD"/>
    <property type="match status" value="1"/>
</dbReference>
<feature type="domain" description="FAD-binding PCMH-type" evidence="7">
    <location>
        <begin position="90"/>
        <end position="269"/>
    </location>
</feature>
<keyword evidence="4" id="KW-0274">FAD</keyword>
<evidence type="ECO:0000256" key="5">
    <source>
        <dbReference type="ARBA" id="ARBA00023002"/>
    </source>
</evidence>